<evidence type="ECO:0000256" key="1">
    <source>
        <dbReference type="ARBA" id="ARBA00004123"/>
    </source>
</evidence>
<dbReference type="AlphaFoldDB" id="A0AAN7TI39"/>
<dbReference type="GO" id="GO:0010468">
    <property type="term" value="P:regulation of gene expression"/>
    <property type="evidence" value="ECO:0007669"/>
    <property type="project" value="UniProtKB-ARBA"/>
</dbReference>
<dbReference type="EMBL" id="JAVRRL010000004">
    <property type="protein sequence ID" value="KAK5117575.1"/>
    <property type="molecule type" value="Genomic_DNA"/>
</dbReference>
<comment type="caution">
    <text evidence="7">The sequence shown here is derived from an EMBL/GenBank/DDBJ whole genome shotgun (WGS) entry which is preliminary data.</text>
</comment>
<feature type="compositionally biased region" description="Basic residues" evidence="6">
    <location>
        <begin position="204"/>
        <end position="214"/>
    </location>
</feature>
<dbReference type="Pfam" id="PF08598">
    <property type="entry name" value="Sds3"/>
    <property type="match status" value="1"/>
</dbReference>
<evidence type="ECO:0000313" key="7">
    <source>
        <dbReference type="EMBL" id="KAK5117575.1"/>
    </source>
</evidence>
<feature type="compositionally biased region" description="Basic and acidic residues" evidence="6">
    <location>
        <begin position="240"/>
        <end position="250"/>
    </location>
</feature>
<dbReference type="Proteomes" id="UP001310890">
    <property type="component" value="Unassembled WGS sequence"/>
</dbReference>
<organism evidence="7 8">
    <name type="scientific">Meristemomyces frigidus</name>
    <dbReference type="NCBI Taxonomy" id="1508187"/>
    <lineage>
        <taxon>Eukaryota</taxon>
        <taxon>Fungi</taxon>
        <taxon>Dikarya</taxon>
        <taxon>Ascomycota</taxon>
        <taxon>Pezizomycotina</taxon>
        <taxon>Dothideomycetes</taxon>
        <taxon>Dothideomycetidae</taxon>
        <taxon>Mycosphaerellales</taxon>
        <taxon>Teratosphaeriaceae</taxon>
        <taxon>Meristemomyces</taxon>
    </lineage>
</organism>
<feature type="region of interest" description="Disordered" evidence="6">
    <location>
        <begin position="1"/>
        <end position="37"/>
    </location>
</feature>
<feature type="region of interest" description="Disordered" evidence="6">
    <location>
        <begin position="60"/>
        <end position="254"/>
    </location>
</feature>
<dbReference type="SMART" id="SM01401">
    <property type="entry name" value="Sds3"/>
    <property type="match status" value="1"/>
</dbReference>
<protein>
    <submittedName>
        <fullName evidence="7">Uncharacterized protein</fullName>
    </submittedName>
</protein>
<reference evidence="7" key="1">
    <citation type="submission" date="2023-08" db="EMBL/GenBank/DDBJ databases">
        <title>Black Yeasts Isolated from many extreme environments.</title>
        <authorList>
            <person name="Coleine C."/>
            <person name="Stajich J.E."/>
            <person name="Selbmann L."/>
        </authorList>
    </citation>
    <scope>NUCLEOTIDE SEQUENCE</scope>
    <source>
        <strain evidence="7">CCFEE 5401</strain>
    </source>
</reference>
<feature type="region of interest" description="Disordered" evidence="6">
    <location>
        <begin position="708"/>
        <end position="770"/>
    </location>
</feature>
<evidence type="ECO:0000256" key="6">
    <source>
        <dbReference type="SAM" id="MobiDB-lite"/>
    </source>
</evidence>
<keyword evidence="5" id="KW-0539">Nucleus</keyword>
<feature type="region of interest" description="Disordered" evidence="6">
    <location>
        <begin position="623"/>
        <end position="652"/>
    </location>
</feature>
<evidence type="ECO:0000256" key="4">
    <source>
        <dbReference type="ARBA" id="ARBA00023163"/>
    </source>
</evidence>
<evidence type="ECO:0000256" key="3">
    <source>
        <dbReference type="ARBA" id="ARBA00023015"/>
    </source>
</evidence>
<gene>
    <name evidence="7" type="ORF">LTR62_004997</name>
</gene>
<feature type="compositionally biased region" description="Basic and acidic residues" evidence="6">
    <location>
        <begin position="708"/>
        <end position="719"/>
    </location>
</feature>
<evidence type="ECO:0000256" key="2">
    <source>
        <dbReference type="ARBA" id="ARBA00022491"/>
    </source>
</evidence>
<feature type="compositionally biased region" description="Basic and acidic residues" evidence="6">
    <location>
        <begin position="215"/>
        <end position="227"/>
    </location>
</feature>
<dbReference type="InterPro" id="IPR013907">
    <property type="entry name" value="Sds3"/>
</dbReference>
<dbReference type="GO" id="GO:0005654">
    <property type="term" value="C:nucleoplasm"/>
    <property type="evidence" value="ECO:0007669"/>
    <property type="project" value="UniProtKB-ARBA"/>
</dbReference>
<feature type="compositionally biased region" description="Polar residues" evidence="6">
    <location>
        <begin position="498"/>
        <end position="510"/>
    </location>
</feature>
<name>A0AAN7TI39_9PEZI</name>
<accession>A0AAN7TI39</accession>
<proteinExistence type="predicted"/>
<keyword evidence="4" id="KW-0804">Transcription</keyword>
<sequence length="770" mass="85207">MLLQQSNLDNADLTLGAEMGDLADDRSSSLSEPEDDNDLVEELDTLAEDAGEGVQVATQLLLDDDSEAETERLEQTPQKLNRHPDELGRTPSKLSQAATMDDELSEPPSPLPLGTGGASSTSTLAMMEAGKKRKRTDSDESPLTSPEPDLVESPRERTHELLSGMQRDDDEEHDDATGTKITAEVVRGEERGVLGNTSTPATLKVKKGKPRGRKPKEPVEFEAERPQEMAGLDSVQTEESTAKTEEDRQSRATTSAYLQGVAKQFRFMREALYNDRIAQATAELRMLEQPDCQHREYVAQVACVDARREKQMREAQAFYHYRLTSIRQRTIGERAQLHSQYFQSIRDKREEHLYKLGEHWYNIQKERREQHQEQDEKYIYKFPAKKSVQIRQQAKYNQEISVLSGVAKYVGFPAAPEMKGAEGNALDDDLKAMKISKRVPVTDHAASLPQVHQQPPQPQQPFYQRLPTVPTQNERLAHEQFIEQNAWAQPQRPIHLNHGTSTPSGANGPTHTPDWQADQHAGTHRDLIRNLNGTHLPMQQRNSRTGSPFATPLPQRKGGFAPLSEGHVSSGGTIPIGGSDGVEIPSSVAAAPPTADRMGLHQRSVQASPMPSPLMVQKQRYGMGGAKGAGDERERTVPAHGNGIDAPSGTRIVSGASTIDAPTADYSPELLRHPQREHSHEWRESPRASGVMNLPMFRPAQHYPRVERHDHRRHDDQHHLPLPSGPDGAGAHEAAMRSAVPPRIFGPPVPPGFAAAVRGHRPNSSTAAQS</sequence>
<comment type="subcellular location">
    <subcellularLocation>
        <location evidence="1">Nucleus</location>
    </subcellularLocation>
</comment>
<keyword evidence="3" id="KW-0805">Transcription regulation</keyword>
<keyword evidence="2" id="KW-0678">Repressor</keyword>
<evidence type="ECO:0000256" key="5">
    <source>
        <dbReference type="ARBA" id="ARBA00023242"/>
    </source>
</evidence>
<feature type="region of interest" description="Disordered" evidence="6">
    <location>
        <begin position="493"/>
        <end position="521"/>
    </location>
</feature>
<dbReference type="PANTHER" id="PTHR21964">
    <property type="entry name" value="BREAST CANCER METASTASIS-SUPPRESSOR 1"/>
    <property type="match status" value="1"/>
</dbReference>
<evidence type="ECO:0000313" key="8">
    <source>
        <dbReference type="Proteomes" id="UP001310890"/>
    </source>
</evidence>